<keyword evidence="2 5" id="KW-0812">Transmembrane</keyword>
<proteinExistence type="inferred from homology"/>
<gene>
    <name evidence="6" type="ordered locus">ACMV_19390</name>
</gene>
<dbReference type="RefSeq" id="WP_013640306.1">
    <property type="nucleotide sequence ID" value="NC_015186.1"/>
</dbReference>
<dbReference type="HOGENOM" id="CLU_045498_6_1_5"/>
<evidence type="ECO:0000256" key="2">
    <source>
        <dbReference type="ARBA" id="ARBA00022692"/>
    </source>
</evidence>
<dbReference type="PANTHER" id="PTHR43701">
    <property type="entry name" value="MEMBRANE TRANSPORTER PROTEIN MJ0441-RELATED"/>
    <property type="match status" value="1"/>
</dbReference>
<organism evidence="6 7">
    <name type="scientific">Acidiphilium multivorum (strain DSM 11245 / JCM 8867 / NBRC 100883 / AIU 301)</name>
    <dbReference type="NCBI Taxonomy" id="926570"/>
    <lineage>
        <taxon>Bacteria</taxon>
        <taxon>Pseudomonadati</taxon>
        <taxon>Pseudomonadota</taxon>
        <taxon>Alphaproteobacteria</taxon>
        <taxon>Acetobacterales</taxon>
        <taxon>Acidocellaceae</taxon>
        <taxon>Acidiphilium</taxon>
    </lineage>
</organism>
<dbReference type="Pfam" id="PF01925">
    <property type="entry name" value="TauE"/>
    <property type="match status" value="1"/>
</dbReference>
<evidence type="ECO:0000256" key="3">
    <source>
        <dbReference type="ARBA" id="ARBA00022989"/>
    </source>
</evidence>
<feature type="transmembrane region" description="Helical" evidence="5">
    <location>
        <begin position="253"/>
        <end position="270"/>
    </location>
</feature>
<feature type="transmembrane region" description="Helical" evidence="5">
    <location>
        <begin position="193"/>
        <end position="214"/>
    </location>
</feature>
<feature type="transmembrane region" description="Helical" evidence="5">
    <location>
        <begin position="7"/>
        <end position="30"/>
    </location>
</feature>
<dbReference type="AlphaFoldDB" id="F0IZS6"/>
<dbReference type="Proteomes" id="UP000007100">
    <property type="component" value="Chromosome"/>
</dbReference>
<protein>
    <recommendedName>
        <fullName evidence="5">Probable membrane transporter protein</fullName>
    </recommendedName>
</protein>
<dbReference type="GO" id="GO:0005886">
    <property type="term" value="C:plasma membrane"/>
    <property type="evidence" value="ECO:0007669"/>
    <property type="project" value="UniProtKB-SubCell"/>
</dbReference>
<dbReference type="InterPro" id="IPR051598">
    <property type="entry name" value="TSUP/Inactive_protease-like"/>
</dbReference>
<dbReference type="InterPro" id="IPR002781">
    <property type="entry name" value="TM_pro_TauE-like"/>
</dbReference>
<accession>F0IZS6</accession>
<name>F0IZS6_ACIMA</name>
<keyword evidence="3 5" id="KW-1133">Transmembrane helix</keyword>
<evidence type="ECO:0000313" key="7">
    <source>
        <dbReference type="Proteomes" id="UP000007100"/>
    </source>
</evidence>
<feature type="transmembrane region" description="Helical" evidence="5">
    <location>
        <begin position="50"/>
        <end position="69"/>
    </location>
</feature>
<evidence type="ECO:0000256" key="5">
    <source>
        <dbReference type="RuleBase" id="RU363041"/>
    </source>
</evidence>
<sequence>MLTYLILTVFGVLSGVTTVLFGFGGGFVIVPLLFSILTVDLGRGTSASPAAMHVAVATSTAVMVVNSFMATMRHARLGNLVAAELWPLAGYIAIGAGIGAMLATSASDDVMRWAFVAYLGVTILDCLLRRGFLSRAADDGPLPRMPAQFTAVAGIIIGTIATFLGVGGSVMTVPMNRRRGMDMTRATAMATPLTLPVALIGAGIYMLLPADAVAVSQWQVGSVDGLAFVVLVIGSLLGIRAAAPFIGRIPDGWHARTYLLLLVVVLIGMIV</sequence>
<feature type="transmembrane region" description="Helical" evidence="5">
    <location>
        <begin position="81"/>
        <end position="104"/>
    </location>
</feature>
<keyword evidence="5" id="KW-1003">Cell membrane</keyword>
<evidence type="ECO:0000256" key="1">
    <source>
        <dbReference type="ARBA" id="ARBA00004141"/>
    </source>
</evidence>
<dbReference type="KEGG" id="amv:ACMV_19390"/>
<feature type="transmembrane region" description="Helical" evidence="5">
    <location>
        <begin position="226"/>
        <end position="247"/>
    </location>
</feature>
<keyword evidence="4 5" id="KW-0472">Membrane</keyword>
<dbReference type="PANTHER" id="PTHR43701:SF2">
    <property type="entry name" value="MEMBRANE TRANSPORTER PROTEIN YJNA-RELATED"/>
    <property type="match status" value="1"/>
</dbReference>
<dbReference type="OrthoDB" id="3431260at2"/>
<comment type="similarity">
    <text evidence="5">Belongs to the 4-toluene sulfonate uptake permease (TSUP) (TC 2.A.102) family.</text>
</comment>
<keyword evidence="7" id="KW-1185">Reference proteome</keyword>
<feature type="transmembrane region" description="Helical" evidence="5">
    <location>
        <begin position="149"/>
        <end position="173"/>
    </location>
</feature>
<dbReference type="EMBL" id="AP012035">
    <property type="protein sequence ID" value="BAJ81286.1"/>
    <property type="molecule type" value="Genomic_DNA"/>
</dbReference>
<evidence type="ECO:0000313" key="6">
    <source>
        <dbReference type="EMBL" id="BAJ81286.1"/>
    </source>
</evidence>
<evidence type="ECO:0000256" key="4">
    <source>
        <dbReference type="ARBA" id="ARBA00023136"/>
    </source>
</evidence>
<comment type="subcellular location">
    <subcellularLocation>
        <location evidence="5">Cell membrane</location>
        <topology evidence="5">Multi-pass membrane protein</topology>
    </subcellularLocation>
    <subcellularLocation>
        <location evidence="1">Membrane</location>
        <topology evidence="1">Multi-pass membrane protein</topology>
    </subcellularLocation>
</comment>
<reference evidence="6 7" key="1">
    <citation type="submission" date="2010-12" db="EMBL/GenBank/DDBJ databases">
        <title>Whole genome sequence of Acidiphilium multivorum AIU301.</title>
        <authorList>
            <person name="Narita-Yamada S."/>
            <person name="Nakamura S."/>
            <person name="Ito N."/>
            <person name="Takarada H."/>
            <person name="Katano Y."/>
            <person name="Nakazawa H."/>
            <person name="Hosoyama A."/>
            <person name="Yamada R."/>
            <person name="Fujita N."/>
        </authorList>
    </citation>
    <scope>NUCLEOTIDE SEQUENCE [LARGE SCALE GENOMIC DNA]</scope>
    <source>
        <strain evidence="7">DSM 11245 / JCM 8867 / AIU301</strain>
    </source>
</reference>
<feature type="transmembrane region" description="Helical" evidence="5">
    <location>
        <begin position="110"/>
        <end position="128"/>
    </location>
</feature>